<reference evidence="1" key="1">
    <citation type="submission" date="2018-02" db="EMBL/GenBank/DDBJ databases">
        <title>Rhizophora mucronata_Transcriptome.</title>
        <authorList>
            <person name="Meera S.P."/>
            <person name="Sreeshan A."/>
            <person name="Augustine A."/>
        </authorList>
    </citation>
    <scope>NUCLEOTIDE SEQUENCE</scope>
    <source>
        <tissue evidence="1">Leaf</tissue>
    </source>
</reference>
<accession>A0A2P2PH74</accession>
<protein>
    <submittedName>
        <fullName evidence="1">Uncharacterized protein</fullName>
    </submittedName>
</protein>
<name>A0A2P2PH74_RHIMU</name>
<dbReference type="EMBL" id="GGEC01073602">
    <property type="protein sequence ID" value="MBX54086.1"/>
    <property type="molecule type" value="Transcribed_RNA"/>
</dbReference>
<evidence type="ECO:0000313" key="1">
    <source>
        <dbReference type="EMBL" id="MBX54086.1"/>
    </source>
</evidence>
<sequence>MPWFASYQTN</sequence>
<proteinExistence type="predicted"/>
<organism evidence="1">
    <name type="scientific">Rhizophora mucronata</name>
    <name type="common">Asiatic mangrove</name>
    <dbReference type="NCBI Taxonomy" id="61149"/>
    <lineage>
        <taxon>Eukaryota</taxon>
        <taxon>Viridiplantae</taxon>
        <taxon>Streptophyta</taxon>
        <taxon>Embryophyta</taxon>
        <taxon>Tracheophyta</taxon>
        <taxon>Spermatophyta</taxon>
        <taxon>Magnoliopsida</taxon>
        <taxon>eudicotyledons</taxon>
        <taxon>Gunneridae</taxon>
        <taxon>Pentapetalae</taxon>
        <taxon>rosids</taxon>
        <taxon>fabids</taxon>
        <taxon>Malpighiales</taxon>
        <taxon>Rhizophoraceae</taxon>
        <taxon>Rhizophora</taxon>
    </lineage>
</organism>